<evidence type="ECO:0000313" key="2">
    <source>
        <dbReference type="Proteomes" id="UP000232722"/>
    </source>
</evidence>
<dbReference type="VEuPathDB" id="FungiDB:RhiirFUN_013817"/>
<gene>
    <name evidence="1" type="ORF">RhiirA5_432314</name>
</gene>
<reference evidence="1 2" key="2">
    <citation type="submission" date="2017-09" db="EMBL/GenBank/DDBJ databases">
        <title>Extensive intraspecific genome diversity in a model arbuscular mycorrhizal fungus.</title>
        <authorList>
            <person name="Chen E.C."/>
            <person name="Morin E."/>
            <person name="Beaudet D."/>
            <person name="Noel J."/>
            <person name="Ndikumana S."/>
            <person name="Charron P."/>
            <person name="St-Onge C."/>
            <person name="Giorgi J."/>
            <person name="Grigoriev I.V."/>
            <person name="Roux C."/>
            <person name="Martin F.M."/>
            <person name="Corradi N."/>
        </authorList>
    </citation>
    <scope>NUCLEOTIDE SEQUENCE [LARGE SCALE GENOMIC DNA]</scope>
    <source>
        <strain evidence="1 2">A5</strain>
    </source>
</reference>
<sequence>MSILYRDILYPILEELQYDKKSLASCFKVSKTWCEIVIPILWRNPWDHLTLGKKELLLNKLLFNYISYCRHLNLEIIEDMFIINNQYMGIRNNILKLFINKNVKYTHLYIPGYYDYHLIPGTERCFSEIKFLKYANTINTESLTSLIKNSGEKLTKIRIFNSLAFSNVDNNKKIIQTIYQSSPNLIYLELYYKDSNILELEKLLIKCQYLNKLEICSEFINWNRLFNILTISSPPNLFKFKIYFHVNKPKLKSLKLFFDNWEGRHPMSLIIGTENNFTYKNQLNDLINNYKAKGVVNDFTYYDSETKEKNVVKDLKTETVDIFNGFKKLFN</sequence>
<protein>
    <recommendedName>
        <fullName evidence="3">F-box domain-containing protein</fullName>
    </recommendedName>
</protein>
<dbReference type="VEuPathDB" id="FungiDB:FUN_015990"/>
<proteinExistence type="predicted"/>
<evidence type="ECO:0008006" key="3">
    <source>
        <dbReference type="Google" id="ProtNLM"/>
    </source>
</evidence>
<name>A0A2N0NTM5_9GLOM</name>
<evidence type="ECO:0000313" key="1">
    <source>
        <dbReference type="EMBL" id="PKB97902.1"/>
    </source>
</evidence>
<organism evidence="1 2">
    <name type="scientific">Rhizophagus irregularis</name>
    <dbReference type="NCBI Taxonomy" id="588596"/>
    <lineage>
        <taxon>Eukaryota</taxon>
        <taxon>Fungi</taxon>
        <taxon>Fungi incertae sedis</taxon>
        <taxon>Mucoromycota</taxon>
        <taxon>Glomeromycotina</taxon>
        <taxon>Glomeromycetes</taxon>
        <taxon>Glomerales</taxon>
        <taxon>Glomeraceae</taxon>
        <taxon>Rhizophagus</taxon>
    </lineage>
</organism>
<dbReference type="EMBL" id="LLXJ01002928">
    <property type="protein sequence ID" value="PKB97902.1"/>
    <property type="molecule type" value="Genomic_DNA"/>
</dbReference>
<comment type="caution">
    <text evidence="1">The sequence shown here is derived from an EMBL/GenBank/DDBJ whole genome shotgun (WGS) entry which is preliminary data.</text>
</comment>
<dbReference type="VEuPathDB" id="FungiDB:RhiirA1_541239"/>
<dbReference type="Proteomes" id="UP000232722">
    <property type="component" value="Unassembled WGS sequence"/>
</dbReference>
<dbReference type="AlphaFoldDB" id="A0A2N0NTM5"/>
<accession>A0A2N0NTM5</accession>
<reference evidence="1 2" key="1">
    <citation type="submission" date="2016-04" db="EMBL/GenBank/DDBJ databases">
        <title>Genome analyses suggest a sexual origin of heterokaryosis in a supposedly ancient asexual fungus.</title>
        <authorList>
            <person name="Ropars J."/>
            <person name="Sedzielewska K."/>
            <person name="Noel J."/>
            <person name="Charron P."/>
            <person name="Farinelli L."/>
            <person name="Marton T."/>
            <person name="Kruger M."/>
            <person name="Pelin A."/>
            <person name="Brachmann A."/>
            <person name="Corradi N."/>
        </authorList>
    </citation>
    <scope>NUCLEOTIDE SEQUENCE [LARGE SCALE GENOMIC DNA]</scope>
    <source>
        <strain evidence="1 2">A5</strain>
    </source>
</reference>